<evidence type="ECO:0000313" key="3">
    <source>
        <dbReference type="Proteomes" id="UP000319103"/>
    </source>
</evidence>
<dbReference type="Proteomes" id="UP000319103">
    <property type="component" value="Unassembled WGS sequence"/>
</dbReference>
<dbReference type="InterPro" id="IPR032490">
    <property type="entry name" value="DUF5047"/>
</dbReference>
<dbReference type="EMBL" id="VIGB01000003">
    <property type="protein sequence ID" value="TQF03937.1"/>
    <property type="molecule type" value="Genomic_DNA"/>
</dbReference>
<organism evidence="2 3">
    <name type="scientific">Kitasatospora acidiphila</name>
    <dbReference type="NCBI Taxonomy" id="2567942"/>
    <lineage>
        <taxon>Bacteria</taxon>
        <taxon>Bacillati</taxon>
        <taxon>Actinomycetota</taxon>
        <taxon>Actinomycetes</taxon>
        <taxon>Kitasatosporales</taxon>
        <taxon>Streptomycetaceae</taxon>
        <taxon>Kitasatospora</taxon>
    </lineage>
</organism>
<sequence length="399" mass="41630">MQPVSSRFLTALRGPYVRIVTADLYYSQALVLSGLPIVDGSITVDRTSKTRRSGTVTIGDPKFFPTFANSPLAPYGAELNIKWGIAYPDGTTESVSLGWFRIEDVDQETAPGQSNGGLPIVQFFDRSQAVDVASFLDPIDRGGWAVKSLITNLIQNVVPYAGVSISSGLADGTVPGGVTFDGSRWDAVTACAGYLLADAYFDVSGNLAVVPVPSLSQSTPASAAVWTMDASTPAAIAAGASPTGVLVSAKRTVSRAGVYNAVSAYGATTGSAAPPTGYAADTDPRSPTYFGPSPNYGNPSTSSAFGAQLYRYQNNLLTTSAQCQAAAQTQLQNFLGLARSLSFTVCPNPALEAGDIIKVIYPDGRTELHLLDSFTIPLGPSAQFSGSTRTLTYQLSGGT</sequence>
<keyword evidence="3" id="KW-1185">Reference proteome</keyword>
<gene>
    <name evidence="2" type="ORF">E6W39_18985</name>
</gene>
<dbReference type="AlphaFoldDB" id="A0A540W4T4"/>
<dbReference type="Pfam" id="PF16466">
    <property type="entry name" value="DUF5047"/>
    <property type="match status" value="1"/>
</dbReference>
<comment type="caution">
    <text evidence="2">The sequence shown here is derived from an EMBL/GenBank/DDBJ whole genome shotgun (WGS) entry which is preliminary data.</text>
</comment>
<proteinExistence type="predicted"/>
<name>A0A540W4T4_9ACTN</name>
<reference evidence="2 3" key="1">
    <citation type="submission" date="2019-06" db="EMBL/GenBank/DDBJ databases">
        <title>Description of Kitasatospora acidophila sp. nov. isolated from pine grove soil, and reclassification of Streptomyces novaecaesareae to Kitasatospora novaeceasareae comb. nov.</title>
        <authorList>
            <person name="Kim M.J."/>
        </authorList>
    </citation>
    <scope>NUCLEOTIDE SEQUENCE [LARGE SCALE GENOMIC DNA]</scope>
    <source>
        <strain evidence="2 3">MMS16-CNU292</strain>
    </source>
</reference>
<dbReference type="OrthoDB" id="4320040at2"/>
<evidence type="ECO:0000259" key="1">
    <source>
        <dbReference type="Pfam" id="PF16466"/>
    </source>
</evidence>
<evidence type="ECO:0000313" key="2">
    <source>
        <dbReference type="EMBL" id="TQF03937.1"/>
    </source>
</evidence>
<protein>
    <submittedName>
        <fullName evidence="2">DUF5047 domain-containing protein</fullName>
    </submittedName>
</protein>
<accession>A0A540W4T4</accession>
<feature type="domain" description="DUF5047" evidence="1">
    <location>
        <begin position="40"/>
        <end position="163"/>
    </location>
</feature>